<dbReference type="GO" id="GO:0031902">
    <property type="term" value="C:late endosome membrane"/>
    <property type="evidence" value="ECO:0007669"/>
    <property type="project" value="TreeGrafter"/>
</dbReference>
<keyword evidence="6 21" id="KW-0812">Transmembrane</keyword>
<evidence type="ECO:0000256" key="3">
    <source>
        <dbReference type="ARBA" id="ARBA00004172"/>
    </source>
</evidence>
<evidence type="ECO:0000256" key="20">
    <source>
        <dbReference type="SAM" id="MobiDB-lite"/>
    </source>
</evidence>
<evidence type="ECO:0000256" key="12">
    <source>
        <dbReference type="ARBA" id="ARBA00023180"/>
    </source>
</evidence>
<dbReference type="InParanoid" id="A0A7M7JUJ4"/>
<organism evidence="23 24">
    <name type="scientific">Varroa destructor</name>
    <name type="common">Honeybee mite</name>
    <dbReference type="NCBI Taxonomy" id="109461"/>
    <lineage>
        <taxon>Eukaryota</taxon>
        <taxon>Metazoa</taxon>
        <taxon>Ecdysozoa</taxon>
        <taxon>Arthropoda</taxon>
        <taxon>Chelicerata</taxon>
        <taxon>Arachnida</taxon>
        <taxon>Acari</taxon>
        <taxon>Parasitiformes</taxon>
        <taxon>Mesostigmata</taxon>
        <taxon>Gamasina</taxon>
        <taxon>Dermanyssoidea</taxon>
        <taxon>Varroidae</taxon>
        <taxon>Varroa</taxon>
    </lineage>
</organism>
<evidence type="ECO:0000256" key="14">
    <source>
        <dbReference type="ARBA" id="ARBA00023329"/>
    </source>
</evidence>
<dbReference type="AlphaFoldDB" id="A0A7M7JUJ4"/>
<dbReference type="Pfam" id="PF01299">
    <property type="entry name" value="Lamp2-like_luminal"/>
    <property type="match status" value="1"/>
</dbReference>
<dbReference type="GO" id="GO:0005765">
    <property type="term" value="C:lysosomal membrane"/>
    <property type="evidence" value="ECO:0007669"/>
    <property type="project" value="TreeGrafter"/>
</dbReference>
<evidence type="ECO:0000256" key="7">
    <source>
        <dbReference type="ARBA" id="ARBA00022729"/>
    </source>
</evidence>
<keyword evidence="9 21" id="KW-1133">Transmembrane helix</keyword>
<evidence type="ECO:0000256" key="13">
    <source>
        <dbReference type="ARBA" id="ARBA00023273"/>
    </source>
</evidence>
<evidence type="ECO:0000256" key="11">
    <source>
        <dbReference type="ARBA" id="ARBA00023136"/>
    </source>
</evidence>
<keyword evidence="13" id="KW-0966">Cell projection</keyword>
<evidence type="ECO:0000256" key="15">
    <source>
        <dbReference type="ARBA" id="ARBA00029428"/>
    </source>
</evidence>
<evidence type="ECO:0000256" key="18">
    <source>
        <dbReference type="ARBA" id="ARBA00074379"/>
    </source>
</evidence>
<dbReference type="EnsemblMetazoa" id="XM_022801608">
    <property type="protein sequence ID" value="XP_022657343"/>
    <property type="gene ID" value="LOC111248737"/>
</dbReference>
<dbReference type="PANTHER" id="PTHR11506">
    <property type="entry name" value="LYSOSOME-ASSOCIATED MEMBRANE GLYCOPROTEIN"/>
    <property type="match status" value="1"/>
</dbReference>
<dbReference type="PANTHER" id="PTHR11506:SF35">
    <property type="entry name" value="LYSOSOME-ASSOCIATED MEMBRANE GLYCOPROTEIN 5"/>
    <property type="match status" value="1"/>
</dbReference>
<feature type="compositionally biased region" description="Polar residues" evidence="20">
    <location>
        <begin position="136"/>
        <end position="146"/>
    </location>
</feature>
<feature type="domain" description="Lysosome-associated membrane glycoprotein 2-like luminal" evidence="22">
    <location>
        <begin position="189"/>
        <end position="340"/>
    </location>
</feature>
<dbReference type="KEGG" id="vde:111248737"/>
<dbReference type="OrthoDB" id="6248302at2759"/>
<dbReference type="FunCoup" id="A0A7M7JUJ4">
    <property type="interactions" value="126"/>
</dbReference>
<feature type="transmembrane region" description="Helical" evidence="21">
    <location>
        <begin position="368"/>
        <end position="390"/>
    </location>
</feature>
<keyword evidence="8" id="KW-0967">Endosome</keyword>
<evidence type="ECO:0000256" key="21">
    <source>
        <dbReference type="SAM" id="Phobius"/>
    </source>
</evidence>
<evidence type="ECO:0000256" key="2">
    <source>
        <dbReference type="ARBA" id="ARBA00004158"/>
    </source>
</evidence>
<dbReference type="InterPro" id="IPR048528">
    <property type="entry name" value="Lamp2-like_luminal"/>
</dbReference>
<keyword evidence="11 21" id="KW-0472">Membrane</keyword>
<dbReference type="GO" id="GO:0005886">
    <property type="term" value="C:plasma membrane"/>
    <property type="evidence" value="ECO:0007669"/>
    <property type="project" value="UniProtKB-SubCell"/>
</dbReference>
<name>A0A7M7JUJ4_VARDE</name>
<sequence length="404" mass="43991">MSSVLPPRLTRGASNRKVAASGWSASPLKLSTSTCPRLSLLALSFGAFVLASSPTLGGGNSRGGGAIRFFSAFRQPVVFPPMDAAKYLDTSTLGRSQSFDQLPEEQILTNDGVEPEENHEHADDVELHHQDLISVENGTGSSNESTGIDAFASINNSDSHRPGEPVAMPQRGSAPRVKAPEHSLAVWDSDGTICILARFQAFFTIPYATAVGMQYASMKMPPNRELGTRGVCSTDSRDPQFEVQWPLFKFIMHFTRSRQRSSWYVNKLEVQYNTNSPLFPGALKAGRRYASTTHNISLFMTPMGQSYGCPLHPPLALAIVNSSAKIMVKLKDMRLQAYQLTGNYGPLSRCQQVAMAHTLDPYNYDRTVPVAVGSTLAGVSIATVVGYALYRSVFARKVDYGAVQ</sequence>
<evidence type="ECO:0000313" key="23">
    <source>
        <dbReference type="EnsemblMetazoa" id="XP_022657343"/>
    </source>
</evidence>
<comment type="subcellular location">
    <subcellularLocation>
        <location evidence="4">Cell projection</location>
        <location evidence="4">Dendrite</location>
    </subcellularLocation>
    <subcellularLocation>
        <location evidence="17">Cell projection</location>
        <location evidence="17">Growth cone membrane</location>
        <topology evidence="17">Single-pass type I membrane protein</topology>
    </subcellularLocation>
    <subcellularLocation>
        <location evidence="15">Cytoplasmic vesicle</location>
        <location evidence="15">Secretory vesicle</location>
        <location evidence="15">Synaptic vesicle membrane</location>
        <topology evidence="15">Single-pass type I membrane protein</topology>
    </subcellularLocation>
    <subcellularLocation>
        <location evidence="2">Early endosome membrane</location>
        <topology evidence="2">Single-pass type I membrane protein</topology>
    </subcellularLocation>
    <subcellularLocation>
        <location evidence="1">Endoplasmic reticulum-Golgi intermediate compartment membrane</location>
        <topology evidence="1">Single-pass type I membrane protein</topology>
    </subcellularLocation>
    <subcellularLocation>
        <location evidence="3">Recycling endosome</location>
    </subcellularLocation>
</comment>
<evidence type="ECO:0000256" key="9">
    <source>
        <dbReference type="ARBA" id="ARBA00022989"/>
    </source>
</evidence>
<dbReference type="GeneID" id="111248737"/>
<dbReference type="GO" id="GO:0072594">
    <property type="term" value="P:establishment of protein localization to organelle"/>
    <property type="evidence" value="ECO:0007669"/>
    <property type="project" value="TreeGrafter"/>
</dbReference>
<evidence type="ECO:0000256" key="4">
    <source>
        <dbReference type="ARBA" id="ARBA00004279"/>
    </source>
</evidence>
<evidence type="ECO:0000256" key="1">
    <source>
        <dbReference type="ARBA" id="ARBA00004151"/>
    </source>
</evidence>
<evidence type="ECO:0000259" key="22">
    <source>
        <dbReference type="Pfam" id="PF01299"/>
    </source>
</evidence>
<evidence type="ECO:0000256" key="17">
    <source>
        <dbReference type="ARBA" id="ARBA00060492"/>
    </source>
</evidence>
<dbReference type="Proteomes" id="UP000594260">
    <property type="component" value="Unplaced"/>
</dbReference>
<reference evidence="23" key="1">
    <citation type="submission" date="2021-01" db="UniProtKB">
        <authorList>
            <consortium name="EnsemblMetazoa"/>
        </authorList>
    </citation>
    <scope>IDENTIFICATION</scope>
</reference>
<evidence type="ECO:0000256" key="6">
    <source>
        <dbReference type="ARBA" id="ARBA00022692"/>
    </source>
</evidence>
<proteinExistence type="inferred from homology"/>
<evidence type="ECO:0000256" key="8">
    <source>
        <dbReference type="ARBA" id="ARBA00022753"/>
    </source>
</evidence>
<evidence type="ECO:0000256" key="19">
    <source>
        <dbReference type="ARBA" id="ARBA00076257"/>
    </source>
</evidence>
<keyword evidence="10" id="KW-0770">Synapse</keyword>
<dbReference type="InterPro" id="IPR002000">
    <property type="entry name" value="Lysosome-assoc_membr_glycop"/>
</dbReference>
<comment type="function">
    <text evidence="16">Plays a role in short-term synaptic plasticity in a subset of GABAergic neurons in the brain.</text>
</comment>
<feature type="region of interest" description="Disordered" evidence="20">
    <location>
        <begin position="136"/>
        <end position="177"/>
    </location>
</feature>
<keyword evidence="14" id="KW-0968">Cytoplasmic vesicle</keyword>
<keyword evidence="12" id="KW-0325">Glycoprotein</keyword>
<evidence type="ECO:0000256" key="16">
    <source>
        <dbReference type="ARBA" id="ARBA00053950"/>
    </source>
</evidence>
<accession>A0A7M7JUJ4</accession>
<keyword evidence="7" id="KW-0732">Signal</keyword>
<evidence type="ECO:0000313" key="24">
    <source>
        <dbReference type="Proteomes" id="UP000594260"/>
    </source>
</evidence>
<evidence type="ECO:0000256" key="5">
    <source>
        <dbReference type="ARBA" id="ARBA00009644"/>
    </source>
</evidence>
<evidence type="ECO:0000256" key="10">
    <source>
        <dbReference type="ARBA" id="ARBA00023018"/>
    </source>
</evidence>
<dbReference type="RefSeq" id="XP_022657343.1">
    <property type="nucleotide sequence ID" value="XM_022801608.1"/>
</dbReference>
<protein>
    <recommendedName>
        <fullName evidence="18">Lysosome-associated membrane glycoprotein 5</fullName>
    </recommendedName>
    <alternativeName>
        <fullName evidence="19">Lysosome-associated membrane protein 5</fullName>
    </alternativeName>
</protein>
<dbReference type="Gene3D" id="2.40.160.110">
    <property type="match status" value="1"/>
</dbReference>
<comment type="similarity">
    <text evidence="5">Belongs to the LAMP family.</text>
</comment>
<keyword evidence="24" id="KW-1185">Reference proteome</keyword>